<sequence>MKLTEGTLVGHFFFVLRNGPSPKLISPHQRKVWTVQLFSTNWFTNLLNNTALVLKALYKCFLYDNDQKILDSSNFQVLLKPIVSQFVVEPPESIESVMDAPSIEEVDENIILCLGQVAVTARSDVLWKPLSHEVLMQTRSDKVRPKMLGLKVIRYMVQHLKEEYVVLLPETIPFLGELLEDVELPVTTLSQEILKGMETLSGESLGQYL</sequence>
<dbReference type="OrthoDB" id="31183at2759"/>
<dbReference type="InterPro" id="IPR016024">
    <property type="entry name" value="ARM-type_fold"/>
</dbReference>
<protein>
    <recommendedName>
        <fullName evidence="3">HEAT repeat-containing protein 1</fullName>
    </recommendedName>
</protein>
<keyword evidence="2" id="KW-1185">Reference proteome</keyword>
<reference evidence="1" key="1">
    <citation type="submission" date="2020-10" db="EMBL/GenBank/DDBJ databases">
        <authorList>
            <person name="Han B."/>
            <person name="Lu T."/>
            <person name="Zhao Q."/>
            <person name="Huang X."/>
            <person name="Zhao Y."/>
        </authorList>
    </citation>
    <scope>NUCLEOTIDE SEQUENCE</scope>
</reference>
<comment type="caution">
    <text evidence="1">The sequence shown here is derived from an EMBL/GenBank/DDBJ whole genome shotgun (WGS) entry which is preliminary data.</text>
</comment>
<dbReference type="AlphaFoldDB" id="A0A811QV57"/>
<dbReference type="EMBL" id="CAJGYO010000011">
    <property type="protein sequence ID" value="CAD6260087.1"/>
    <property type="molecule type" value="Genomic_DNA"/>
</dbReference>
<dbReference type="PANTHER" id="PTHR13457">
    <property type="entry name" value="BAP28"/>
    <property type="match status" value="1"/>
</dbReference>
<evidence type="ECO:0000313" key="1">
    <source>
        <dbReference type="EMBL" id="CAD6260087.1"/>
    </source>
</evidence>
<organism evidence="1 2">
    <name type="scientific">Miscanthus lutarioriparius</name>
    <dbReference type="NCBI Taxonomy" id="422564"/>
    <lineage>
        <taxon>Eukaryota</taxon>
        <taxon>Viridiplantae</taxon>
        <taxon>Streptophyta</taxon>
        <taxon>Embryophyta</taxon>
        <taxon>Tracheophyta</taxon>
        <taxon>Spermatophyta</taxon>
        <taxon>Magnoliopsida</taxon>
        <taxon>Liliopsida</taxon>
        <taxon>Poales</taxon>
        <taxon>Poaceae</taxon>
        <taxon>PACMAD clade</taxon>
        <taxon>Panicoideae</taxon>
        <taxon>Andropogonodae</taxon>
        <taxon>Andropogoneae</taxon>
        <taxon>Saccharinae</taxon>
        <taxon>Miscanthus</taxon>
    </lineage>
</organism>
<dbReference type="GO" id="GO:0000462">
    <property type="term" value="P:maturation of SSU-rRNA from tricistronic rRNA transcript (SSU-rRNA, 5.8S rRNA, LSU-rRNA)"/>
    <property type="evidence" value="ECO:0007669"/>
    <property type="project" value="TreeGrafter"/>
</dbReference>
<dbReference type="Proteomes" id="UP000604825">
    <property type="component" value="Unassembled WGS sequence"/>
</dbReference>
<dbReference type="SUPFAM" id="SSF48371">
    <property type="entry name" value="ARM repeat"/>
    <property type="match status" value="1"/>
</dbReference>
<proteinExistence type="predicted"/>
<gene>
    <name evidence="1" type="ORF">NCGR_LOCUS43523</name>
</gene>
<dbReference type="GO" id="GO:0030515">
    <property type="term" value="F:snoRNA binding"/>
    <property type="evidence" value="ECO:0007669"/>
    <property type="project" value="TreeGrafter"/>
</dbReference>
<evidence type="ECO:0008006" key="3">
    <source>
        <dbReference type="Google" id="ProtNLM"/>
    </source>
</evidence>
<name>A0A811QV57_9POAL</name>
<dbReference type="GO" id="GO:0034455">
    <property type="term" value="C:t-UTP complex"/>
    <property type="evidence" value="ECO:0007669"/>
    <property type="project" value="TreeGrafter"/>
</dbReference>
<evidence type="ECO:0000313" key="2">
    <source>
        <dbReference type="Proteomes" id="UP000604825"/>
    </source>
</evidence>
<dbReference type="GO" id="GO:0045943">
    <property type="term" value="P:positive regulation of transcription by RNA polymerase I"/>
    <property type="evidence" value="ECO:0007669"/>
    <property type="project" value="TreeGrafter"/>
</dbReference>
<dbReference type="PANTHER" id="PTHR13457:SF1">
    <property type="entry name" value="HEAT REPEAT-CONTAINING PROTEIN 1"/>
    <property type="match status" value="1"/>
</dbReference>
<dbReference type="InterPro" id="IPR040191">
    <property type="entry name" value="UTP10"/>
</dbReference>
<dbReference type="GO" id="GO:0032040">
    <property type="term" value="C:small-subunit processome"/>
    <property type="evidence" value="ECO:0007669"/>
    <property type="project" value="TreeGrafter"/>
</dbReference>
<dbReference type="GO" id="GO:0030686">
    <property type="term" value="C:90S preribosome"/>
    <property type="evidence" value="ECO:0007669"/>
    <property type="project" value="TreeGrafter"/>
</dbReference>
<accession>A0A811QV57</accession>